<evidence type="ECO:0008006" key="4">
    <source>
        <dbReference type="Google" id="ProtNLM"/>
    </source>
</evidence>
<evidence type="ECO:0000313" key="2">
    <source>
        <dbReference type="EMBL" id="MQT17798.1"/>
    </source>
</evidence>
<feature type="transmembrane region" description="Helical" evidence="1">
    <location>
        <begin position="116"/>
        <end position="137"/>
    </location>
</feature>
<feature type="transmembrane region" description="Helical" evidence="1">
    <location>
        <begin position="42"/>
        <end position="64"/>
    </location>
</feature>
<protein>
    <recommendedName>
        <fullName evidence="4">DUF2306 domain-containing protein</fullName>
    </recommendedName>
</protein>
<gene>
    <name evidence="2" type="ORF">F3168_11080</name>
</gene>
<feature type="transmembrane region" description="Helical" evidence="1">
    <location>
        <begin position="181"/>
        <end position="201"/>
    </location>
</feature>
<feature type="transmembrane region" description="Helical" evidence="1">
    <location>
        <begin position="207"/>
        <end position="225"/>
    </location>
</feature>
<name>A0A7C9GVU9_9SPHN</name>
<dbReference type="Proteomes" id="UP000481327">
    <property type="component" value="Unassembled WGS sequence"/>
</dbReference>
<feature type="transmembrane region" description="Helical" evidence="1">
    <location>
        <begin position="6"/>
        <end position="30"/>
    </location>
</feature>
<feature type="transmembrane region" description="Helical" evidence="1">
    <location>
        <begin position="76"/>
        <end position="95"/>
    </location>
</feature>
<keyword evidence="3" id="KW-1185">Reference proteome</keyword>
<dbReference type="EMBL" id="WIOL01000003">
    <property type="protein sequence ID" value="MQT17798.1"/>
    <property type="molecule type" value="Genomic_DNA"/>
</dbReference>
<evidence type="ECO:0000256" key="1">
    <source>
        <dbReference type="SAM" id="Phobius"/>
    </source>
</evidence>
<sequence length="244" mass="26588">MPWLFELVLAAHVGAGIVALVTFWGAVLTAKGGNAHRRWGHVFAGAIRTAGWMALGMGTLSLFWPLAMHPGLTDAALYRGLFGWMMLYLALLTMSMTRYGLMMVANKRNHPANRHWTMVALQLLVLAAAVNCAWQGVVLRQPLMIGVSIIGFGTVLTYLWYMFRPAPGRTDYIPEHLKAMVATGIAAYTAFLSVGLVELFPQHAFNPVIWAVPTVIGVGIIAWYLRQQQGAARRPVTGGTPSGA</sequence>
<dbReference type="OrthoDB" id="5984490at2"/>
<keyword evidence="1" id="KW-1133">Transmembrane helix</keyword>
<accession>A0A7C9GVU9</accession>
<dbReference type="RefSeq" id="WP_152578222.1">
    <property type="nucleotide sequence ID" value="NZ_JAATJI010000002.1"/>
</dbReference>
<keyword evidence="1" id="KW-0812">Transmembrane</keyword>
<comment type="caution">
    <text evidence="2">The sequence shown here is derived from an EMBL/GenBank/DDBJ whole genome shotgun (WGS) entry which is preliminary data.</text>
</comment>
<organism evidence="2 3">
    <name type="scientific">Sandarakinorhabdus fusca</name>
    <dbReference type="NCBI Taxonomy" id="1439888"/>
    <lineage>
        <taxon>Bacteria</taxon>
        <taxon>Pseudomonadati</taxon>
        <taxon>Pseudomonadota</taxon>
        <taxon>Alphaproteobacteria</taxon>
        <taxon>Sphingomonadales</taxon>
        <taxon>Sphingosinicellaceae</taxon>
        <taxon>Sandarakinorhabdus</taxon>
    </lineage>
</organism>
<evidence type="ECO:0000313" key="3">
    <source>
        <dbReference type="Proteomes" id="UP000481327"/>
    </source>
</evidence>
<reference evidence="2 3" key="1">
    <citation type="submission" date="2019-09" db="EMBL/GenBank/DDBJ databases">
        <title>Polymorphobacter sp. isolated from a lake in China.</title>
        <authorList>
            <person name="Liu Z."/>
        </authorList>
    </citation>
    <scope>NUCLEOTIDE SEQUENCE [LARGE SCALE GENOMIC DNA]</scope>
    <source>
        <strain evidence="2 3">D40P</strain>
    </source>
</reference>
<keyword evidence="1" id="KW-0472">Membrane</keyword>
<proteinExistence type="predicted"/>
<dbReference type="AlphaFoldDB" id="A0A7C9GVU9"/>
<feature type="transmembrane region" description="Helical" evidence="1">
    <location>
        <begin position="143"/>
        <end position="161"/>
    </location>
</feature>